<sequence>MIKKITSSELLEFAIKIYTDSQDPNNRIDKMDTGNIADTVWPLADGFTDSVLRQWIENMKFKKSGYILKDIELILKLGFGNHFGPFNTMDGRAVLDLWLFEYGVKKDGGSKWDPESGQTQRNKFMAQAHRFIKNQMYDKSARKYSQGVTLKELALRHGPDGFKREFPNLYRSQKQYIDNIFQ</sequence>
<name>X1CKK9_9ZZZZ</name>
<reference evidence="1" key="1">
    <citation type="journal article" date="2014" name="Front. Microbiol.">
        <title>High frequency of phylogenetically diverse reductive dehalogenase-homologous genes in deep subseafloor sedimentary metagenomes.</title>
        <authorList>
            <person name="Kawai M."/>
            <person name="Futagami T."/>
            <person name="Toyoda A."/>
            <person name="Takaki Y."/>
            <person name="Nishi S."/>
            <person name="Hori S."/>
            <person name="Arai W."/>
            <person name="Tsubouchi T."/>
            <person name="Morono Y."/>
            <person name="Uchiyama I."/>
            <person name="Ito T."/>
            <person name="Fujiyama A."/>
            <person name="Inagaki F."/>
            <person name="Takami H."/>
        </authorList>
    </citation>
    <scope>NUCLEOTIDE SEQUENCE</scope>
    <source>
        <strain evidence="1">Expedition CK06-06</strain>
    </source>
</reference>
<proteinExistence type="predicted"/>
<dbReference type="AlphaFoldDB" id="X1CKK9"/>
<evidence type="ECO:0000313" key="1">
    <source>
        <dbReference type="EMBL" id="GAG93532.1"/>
    </source>
</evidence>
<accession>X1CKK9</accession>
<protein>
    <submittedName>
        <fullName evidence="1">Uncharacterized protein</fullName>
    </submittedName>
</protein>
<comment type="caution">
    <text evidence="1">The sequence shown here is derived from an EMBL/GenBank/DDBJ whole genome shotgun (WGS) entry which is preliminary data.</text>
</comment>
<dbReference type="EMBL" id="BART01024839">
    <property type="protein sequence ID" value="GAG93532.1"/>
    <property type="molecule type" value="Genomic_DNA"/>
</dbReference>
<gene>
    <name evidence="1" type="ORF">S01H4_44738</name>
</gene>
<organism evidence="1">
    <name type="scientific">marine sediment metagenome</name>
    <dbReference type="NCBI Taxonomy" id="412755"/>
    <lineage>
        <taxon>unclassified sequences</taxon>
        <taxon>metagenomes</taxon>
        <taxon>ecological metagenomes</taxon>
    </lineage>
</organism>